<dbReference type="Proteomes" id="UP000468668">
    <property type="component" value="Unassembled WGS sequence"/>
</dbReference>
<keyword evidence="2" id="KW-0472">Membrane</keyword>
<feature type="transmembrane region" description="Helical" evidence="2">
    <location>
        <begin position="539"/>
        <end position="558"/>
    </location>
</feature>
<evidence type="ECO:0000313" key="4">
    <source>
        <dbReference type="Proteomes" id="UP000468668"/>
    </source>
</evidence>
<evidence type="ECO:0000256" key="2">
    <source>
        <dbReference type="SAM" id="Phobius"/>
    </source>
</evidence>
<feature type="compositionally biased region" description="Pro residues" evidence="1">
    <location>
        <begin position="143"/>
        <end position="153"/>
    </location>
</feature>
<feature type="transmembrane region" description="Helical" evidence="2">
    <location>
        <begin position="570"/>
        <end position="598"/>
    </location>
</feature>
<sequence>MANNDQGYDPFEPGHSTPEFEQFARENQKYRKASHARGGASAQKRMPSSGARSRSAAAGGAGPRAAGSRNANSRVASFRSGSPRAAAPAGRGGSPSSGGSGKHASRGAGKTLPQTHAADSRKTAGRAAAPMGKAPSRSSRPASPQPPLRAPEPQPVFARAHSKAHNVVGVLVCVLLAIALEVFGYNFQFFYSMTYPDAGSYLVNGAQPSQVGTITLDSSSSSFEITGLNSTVRSIHFTPVLSDAAGAAKATDSKIQVVISLADEGNANYYANPAVSVDPADPATTYISLDPAGKCHSIKVNMTNLADIGAVQVSGISLNQKVPFDFDPLRAGSVLAILLVLFALRPASGLYSRVRDSRLTSHRILIVALVAVQCVVVLALVFSNSHYVSLTQTPSYENQFQYQKLAVALTQGHLYLNDVPSDALQAMANPYDTQARAAQGVPYLWDHAYFHGKYYVYFGILPCLVFYVPWLLVTHTGFPTWLGIAICDCVYAAGLMYLLSAVCRRWFPRTSIGVFVVLDVMLFVAGGGIILARTPSMYFMPEAMSLALVSWGLGLWISGTSRGYIERGKIVLGALLIALTMASRPQMVLSAVLGLVLFWPFLRDSKGDRGARRDVMGAFKVAMVPFVLVAVAVLAYNAARFGSPFDFGANYNLTTNDMTHRGFHLDRIPFGLYAYLFQPPVFGSQFPFLRQAYLDPAYQGITIYEPMFGGYFFLYPMALAVLGIVIGRVRAQLKEKRLLPLFVALVCVAFALCIFDLQGAGILMRYVCDFGLFFALAGAIVFLALLQVKSEKRLTKDWTTQFSAVGSRGAVAAAGEGAETVSVYRISLYFMFATLVLMVIMNVMLWNVFGMY</sequence>
<feature type="transmembrane region" description="Helical" evidence="2">
    <location>
        <begin position="480"/>
        <end position="500"/>
    </location>
</feature>
<keyword evidence="2" id="KW-0812">Transmembrane</keyword>
<feature type="transmembrane region" description="Helical" evidence="2">
    <location>
        <begin position="828"/>
        <end position="849"/>
    </location>
</feature>
<accession>A0A6N6NMY1</accession>
<feature type="transmembrane region" description="Helical" evidence="2">
    <location>
        <begin position="738"/>
        <end position="757"/>
    </location>
</feature>
<proteinExistence type="predicted"/>
<feature type="transmembrane region" description="Helical" evidence="2">
    <location>
        <begin position="763"/>
        <end position="786"/>
    </location>
</feature>
<dbReference type="GeneID" id="98658154"/>
<evidence type="ECO:0000313" key="3">
    <source>
        <dbReference type="EMBL" id="KAB1640200.1"/>
    </source>
</evidence>
<name>A0A6N6NMY1_9ACTN</name>
<dbReference type="AlphaFoldDB" id="A0A6N6NMY1"/>
<comment type="caution">
    <text evidence="3">The sequence shown here is derived from an EMBL/GenBank/DDBJ whole genome shotgun (WGS) entry which is preliminary data.</text>
</comment>
<evidence type="ECO:0000256" key="1">
    <source>
        <dbReference type="SAM" id="MobiDB-lite"/>
    </source>
</evidence>
<feature type="transmembrane region" description="Helical" evidence="2">
    <location>
        <begin position="454"/>
        <end position="473"/>
    </location>
</feature>
<dbReference type="OrthoDB" id="2062742at2"/>
<feature type="compositionally biased region" description="Gly residues" evidence="1">
    <location>
        <begin position="90"/>
        <end position="101"/>
    </location>
</feature>
<reference evidence="3 4" key="1">
    <citation type="submission" date="2019-09" db="EMBL/GenBank/DDBJ databases">
        <title>Whole genome shotgun sequencing (WGS) of Ellagibacter isourolithinifaciens DSM 104140(T) and Adlercreutzia muris DSM 29508(T).</title>
        <authorList>
            <person name="Stoll D.A."/>
            <person name="Danylec N."/>
            <person name="Huch M."/>
        </authorList>
    </citation>
    <scope>NUCLEOTIDE SEQUENCE [LARGE SCALE GENOMIC DNA]</scope>
    <source>
        <strain evidence="3 4">DSM 104140</strain>
    </source>
</reference>
<feature type="transmembrane region" description="Helical" evidence="2">
    <location>
        <begin position="708"/>
        <end position="726"/>
    </location>
</feature>
<feature type="region of interest" description="Disordered" evidence="1">
    <location>
        <begin position="1"/>
        <end position="153"/>
    </location>
</feature>
<dbReference type="EMBL" id="WAJR01000016">
    <property type="protein sequence ID" value="KAB1640200.1"/>
    <property type="molecule type" value="Genomic_DNA"/>
</dbReference>
<keyword evidence="2" id="KW-1133">Transmembrane helix</keyword>
<keyword evidence="4" id="KW-1185">Reference proteome</keyword>
<feature type="compositionally biased region" description="Low complexity" evidence="1">
    <location>
        <begin position="47"/>
        <end position="89"/>
    </location>
</feature>
<feature type="transmembrane region" description="Helical" evidence="2">
    <location>
        <begin position="618"/>
        <end position="639"/>
    </location>
</feature>
<feature type="transmembrane region" description="Helical" evidence="2">
    <location>
        <begin position="512"/>
        <end position="532"/>
    </location>
</feature>
<feature type="transmembrane region" description="Helical" evidence="2">
    <location>
        <begin position="331"/>
        <end position="352"/>
    </location>
</feature>
<dbReference type="RefSeq" id="WP_158049813.1">
    <property type="nucleotide sequence ID" value="NZ_WAJR01000016.1"/>
</dbReference>
<feature type="transmembrane region" description="Helical" evidence="2">
    <location>
        <begin position="364"/>
        <end position="382"/>
    </location>
</feature>
<gene>
    <name evidence="3" type="ORF">F8C90_07005</name>
</gene>
<protein>
    <submittedName>
        <fullName evidence="3">Uncharacterized protein</fullName>
    </submittedName>
</protein>
<organism evidence="3 4">
    <name type="scientific">Ellagibacter isourolithinifaciens</name>
    <dbReference type="NCBI Taxonomy" id="2137581"/>
    <lineage>
        <taxon>Bacteria</taxon>
        <taxon>Bacillati</taxon>
        <taxon>Actinomycetota</taxon>
        <taxon>Coriobacteriia</taxon>
        <taxon>Eggerthellales</taxon>
        <taxon>Eggerthellaceae</taxon>
        <taxon>Ellagibacter</taxon>
    </lineage>
</organism>
<feature type="transmembrane region" description="Helical" evidence="2">
    <location>
        <begin position="167"/>
        <end position="187"/>
    </location>
</feature>